<dbReference type="GO" id="GO:0005886">
    <property type="term" value="C:plasma membrane"/>
    <property type="evidence" value="ECO:0007669"/>
    <property type="project" value="UniProtKB-SubCell"/>
</dbReference>
<feature type="transmembrane region" description="Helical" evidence="6">
    <location>
        <begin position="83"/>
        <end position="105"/>
    </location>
</feature>
<gene>
    <name evidence="7" type="ORF">H2LOC_005815</name>
</gene>
<keyword evidence="4 6" id="KW-1133">Transmembrane helix</keyword>
<feature type="transmembrane region" description="Helical" evidence="6">
    <location>
        <begin position="468"/>
        <end position="487"/>
    </location>
</feature>
<evidence type="ECO:0000256" key="4">
    <source>
        <dbReference type="ARBA" id="ARBA00022989"/>
    </source>
</evidence>
<keyword evidence="8" id="KW-1185">Reference proteome</keyword>
<dbReference type="CDD" id="cd13128">
    <property type="entry name" value="MATE_Wzx_like"/>
    <property type="match status" value="1"/>
</dbReference>
<dbReference type="Pfam" id="PF13440">
    <property type="entry name" value="Polysacc_synt_3"/>
    <property type="match status" value="1"/>
</dbReference>
<dbReference type="OrthoDB" id="9812647at2"/>
<dbReference type="InterPro" id="IPR050833">
    <property type="entry name" value="Poly_Biosynth_Transport"/>
</dbReference>
<evidence type="ECO:0000313" key="8">
    <source>
        <dbReference type="Proteomes" id="UP000309061"/>
    </source>
</evidence>
<feature type="transmembrane region" description="Helical" evidence="6">
    <location>
        <begin position="268"/>
        <end position="289"/>
    </location>
</feature>
<dbReference type="PANTHER" id="PTHR30250">
    <property type="entry name" value="PST FAMILY PREDICTED COLANIC ACID TRANSPORTER"/>
    <property type="match status" value="1"/>
</dbReference>
<evidence type="ECO:0000256" key="5">
    <source>
        <dbReference type="ARBA" id="ARBA00023136"/>
    </source>
</evidence>
<feature type="transmembrane region" description="Helical" evidence="6">
    <location>
        <begin position="126"/>
        <end position="147"/>
    </location>
</feature>
<feature type="transmembrane region" description="Helical" evidence="6">
    <location>
        <begin position="349"/>
        <end position="369"/>
    </location>
</feature>
<organism evidence="7 8">
    <name type="scientific">Methylocystis heyeri</name>
    <dbReference type="NCBI Taxonomy" id="391905"/>
    <lineage>
        <taxon>Bacteria</taxon>
        <taxon>Pseudomonadati</taxon>
        <taxon>Pseudomonadota</taxon>
        <taxon>Alphaproteobacteria</taxon>
        <taxon>Hyphomicrobiales</taxon>
        <taxon>Methylocystaceae</taxon>
        <taxon>Methylocystis</taxon>
    </lineage>
</organism>
<sequence length="542" mass="58181">MLSILGRAGIPGSGKGCAYPLRCEIYAPSRRGGSSSLTRRDQEEIGRPVSIRKHTGYNLLGSLLPIGVSLLTVPVYIRLVGDARYGVLALVWSLLGYFSVFNFGLGRATAQRLAAIGGSSPERAASVFWTAVAMNGALGAMGGLLLWPVSNYFLGQGISMDAGLKAELGPALPWLMLSVPLMTLSVVFGGALQGYEKFLELNIIAVATAVLAQLLPLLVAWKHGPDLTWLLASVILTRLFLCILLFWRCRIHVLGDSAAAFSRDDAKSLFVFGGWVTVTSLVSPLLVVLDRFVIGSMMSASAVTYYVVPFQLAERATLLPSALTQALFPRFAADSIVESRQLATLSTRALAAVTTPAMIFALLVVEPFFRLWIGPEFASNAYVTALILLLAYWINGLAYVPYTQLQAAGRPDLTAKCHLVELLPYLAVLFLGLRLWGIPGAAVAFALRTFGDWALLMWFAGALPSGAAMLRIPAALLLGALSIAVGLTVGSASWWAASVTLLTASLAWAWRSAPAQIHDLAAGAAKRLFIDLRWAERWAQSK</sequence>
<evidence type="ECO:0000256" key="6">
    <source>
        <dbReference type="SAM" id="Phobius"/>
    </source>
</evidence>
<evidence type="ECO:0000256" key="2">
    <source>
        <dbReference type="ARBA" id="ARBA00022475"/>
    </source>
</evidence>
<feature type="transmembrane region" description="Helical" evidence="6">
    <location>
        <begin position="227"/>
        <end position="247"/>
    </location>
</feature>
<feature type="transmembrane region" description="Helical" evidence="6">
    <location>
        <begin position="422"/>
        <end position="447"/>
    </location>
</feature>
<evidence type="ECO:0000256" key="3">
    <source>
        <dbReference type="ARBA" id="ARBA00022692"/>
    </source>
</evidence>
<keyword evidence="5 6" id="KW-0472">Membrane</keyword>
<feature type="transmembrane region" description="Helical" evidence="6">
    <location>
        <begin position="57"/>
        <end position="77"/>
    </location>
</feature>
<dbReference type="AlphaFoldDB" id="A0A6B8KFF6"/>
<feature type="transmembrane region" description="Helical" evidence="6">
    <location>
        <begin position="381"/>
        <end position="402"/>
    </location>
</feature>
<keyword evidence="3 6" id="KW-0812">Transmembrane</keyword>
<keyword evidence="2" id="KW-1003">Cell membrane</keyword>
<dbReference type="KEGG" id="mhey:H2LOC_005815"/>
<protein>
    <submittedName>
        <fullName evidence="7">Oligosaccharide flippase family protein</fullName>
    </submittedName>
</protein>
<name>A0A6B8KFF6_9HYPH</name>
<dbReference type="Proteomes" id="UP000309061">
    <property type="component" value="Chromosome"/>
</dbReference>
<comment type="subcellular location">
    <subcellularLocation>
        <location evidence="1">Cell membrane</location>
        <topology evidence="1">Multi-pass membrane protein</topology>
    </subcellularLocation>
</comment>
<feature type="transmembrane region" description="Helical" evidence="6">
    <location>
        <begin position="171"/>
        <end position="192"/>
    </location>
</feature>
<feature type="transmembrane region" description="Helical" evidence="6">
    <location>
        <begin position="199"/>
        <end position="221"/>
    </location>
</feature>
<dbReference type="PANTHER" id="PTHR30250:SF26">
    <property type="entry name" value="PSMA PROTEIN"/>
    <property type="match status" value="1"/>
</dbReference>
<proteinExistence type="predicted"/>
<accession>A0A6B8KFF6</accession>
<evidence type="ECO:0000313" key="7">
    <source>
        <dbReference type="EMBL" id="QGM45248.1"/>
    </source>
</evidence>
<dbReference type="EMBL" id="CP046052">
    <property type="protein sequence ID" value="QGM45248.1"/>
    <property type="molecule type" value="Genomic_DNA"/>
</dbReference>
<reference evidence="7 8" key="1">
    <citation type="submission" date="2019-11" db="EMBL/GenBank/DDBJ databases">
        <title>The genome sequence of Methylocystis heyeri.</title>
        <authorList>
            <person name="Oshkin I.Y."/>
            <person name="Miroshnikov K."/>
            <person name="Dedysh S.N."/>
        </authorList>
    </citation>
    <scope>NUCLEOTIDE SEQUENCE [LARGE SCALE GENOMIC DNA]</scope>
    <source>
        <strain evidence="7 8">H2</strain>
    </source>
</reference>
<evidence type="ECO:0000256" key="1">
    <source>
        <dbReference type="ARBA" id="ARBA00004651"/>
    </source>
</evidence>